<dbReference type="EC" id="2.7.11.1" evidence="1"/>
<evidence type="ECO:0000256" key="1">
    <source>
        <dbReference type="ARBA" id="ARBA00012513"/>
    </source>
</evidence>
<evidence type="ECO:0000256" key="4">
    <source>
        <dbReference type="ARBA" id="ARBA00022741"/>
    </source>
</evidence>
<evidence type="ECO:0000256" key="5">
    <source>
        <dbReference type="ARBA" id="ARBA00022777"/>
    </source>
</evidence>
<keyword evidence="6 7" id="KW-0067">ATP-binding</keyword>
<evidence type="ECO:0000259" key="10">
    <source>
        <dbReference type="PROSITE" id="PS50011"/>
    </source>
</evidence>
<keyword evidence="3" id="KW-0808">Transferase</keyword>
<keyword evidence="5" id="KW-0418">Kinase</keyword>
<dbReference type="CDD" id="cd14019">
    <property type="entry name" value="STKc_Cdc7"/>
    <property type="match status" value="1"/>
</dbReference>
<dbReference type="GO" id="GO:0005524">
    <property type="term" value="F:ATP binding"/>
    <property type="evidence" value="ECO:0007669"/>
    <property type="project" value="UniProtKB-UniRule"/>
</dbReference>
<dbReference type="InterPro" id="IPR017441">
    <property type="entry name" value="Protein_kinase_ATP_BS"/>
</dbReference>
<dbReference type="SUPFAM" id="SSF56112">
    <property type="entry name" value="Protein kinase-like (PK-like)"/>
    <property type="match status" value="1"/>
</dbReference>
<dbReference type="GO" id="GO:0005634">
    <property type="term" value="C:nucleus"/>
    <property type="evidence" value="ECO:0007669"/>
    <property type="project" value="TreeGrafter"/>
</dbReference>
<dbReference type="Gene3D" id="3.30.200.20">
    <property type="entry name" value="Phosphorylase Kinase, domain 1"/>
    <property type="match status" value="1"/>
</dbReference>
<evidence type="ECO:0000256" key="3">
    <source>
        <dbReference type="ARBA" id="ARBA00022679"/>
    </source>
</evidence>
<dbReference type="Proteomes" id="UP001497472">
    <property type="component" value="Unassembled WGS sequence"/>
</dbReference>
<feature type="compositionally biased region" description="Polar residues" evidence="9">
    <location>
        <begin position="19"/>
        <end position="29"/>
    </location>
</feature>
<gene>
    <name evidence="11" type="ORF">LNINA_LOCUS7411</name>
</gene>
<dbReference type="InterPro" id="IPR000719">
    <property type="entry name" value="Prot_kinase_dom"/>
</dbReference>
<evidence type="ECO:0000313" key="12">
    <source>
        <dbReference type="Proteomes" id="UP001497472"/>
    </source>
</evidence>
<comment type="similarity">
    <text evidence="8">Belongs to the protein kinase superfamily.</text>
</comment>
<dbReference type="GO" id="GO:0004674">
    <property type="term" value="F:protein serine/threonine kinase activity"/>
    <property type="evidence" value="ECO:0007669"/>
    <property type="project" value="UniProtKB-KW"/>
</dbReference>
<dbReference type="Pfam" id="PF00069">
    <property type="entry name" value="Pkinase"/>
    <property type="match status" value="2"/>
</dbReference>
<proteinExistence type="inferred from homology"/>
<dbReference type="AlphaFoldDB" id="A0AAV1JG99"/>
<sequence length="485" mass="53573">MSNNLSVKNKALKILADVQTKQKTRNGNSVEKARGDQSSYSDDPEKEQIGELLVKLPKLNNIFEVHRKIGEGTFSSVYLASLRKQSGLAESQKRWFAIKHLVPTAHPARVEHELKCLHDMGGRHNVIGVELCLRQLDTIVFVMPYIPHRKFAEYVGDMDSHEVALYMQALLVALKHVHSFGVIHRDVKPSNFLYDRENKRYLLVDFGLAQRVVPALPEPPPAHINSSAKRPREEDTESPPGAKRVALDLSLRPHTCLSMPVSKQIDTLKINTTLKRNMPKNGASVLTSCACSNIGGVCAWCMRRPGARAPRAGTQGFRPPEVLLKSPVQGTAVDTWAAGVMLASLLTARYPFFRAADDVSALAELADLLGSAAIQRTAASLGRRVVLSGSRGGICLRKLAKRLRRPPIPAPRDTPICPRCTLPQPHCLCLRPQKEHIPDDTEVVAGFPESAFSLATQLLEPNPRTRLSAEEALKHPFLTNLCSRI</sequence>
<reference evidence="11 12" key="1">
    <citation type="submission" date="2023-11" db="EMBL/GenBank/DDBJ databases">
        <authorList>
            <person name="Okamura Y."/>
        </authorList>
    </citation>
    <scope>NUCLEOTIDE SEQUENCE [LARGE SCALE GENOMIC DNA]</scope>
</reference>
<evidence type="ECO:0000256" key="8">
    <source>
        <dbReference type="RuleBase" id="RU000304"/>
    </source>
</evidence>
<dbReference type="PROSITE" id="PS00108">
    <property type="entry name" value="PROTEIN_KINASE_ST"/>
    <property type="match status" value="1"/>
</dbReference>
<keyword evidence="2 8" id="KW-0723">Serine/threonine-protein kinase</keyword>
<name>A0AAV1JG99_9NEOP</name>
<keyword evidence="12" id="KW-1185">Reference proteome</keyword>
<protein>
    <recommendedName>
        <fullName evidence="1">non-specific serine/threonine protein kinase</fullName>
        <ecNumber evidence="1">2.7.11.1</ecNumber>
    </recommendedName>
</protein>
<dbReference type="InterPro" id="IPR008271">
    <property type="entry name" value="Ser/Thr_kinase_AS"/>
</dbReference>
<dbReference type="PANTHER" id="PTHR44167">
    <property type="entry name" value="OVARIAN-SPECIFIC SERINE/THREONINE-PROTEIN KINASE LOK-RELATED"/>
    <property type="match status" value="1"/>
</dbReference>
<feature type="region of interest" description="Disordered" evidence="9">
    <location>
        <begin position="217"/>
        <end position="241"/>
    </location>
</feature>
<dbReference type="PROSITE" id="PS00107">
    <property type="entry name" value="PROTEIN_KINASE_ATP"/>
    <property type="match status" value="1"/>
</dbReference>
<feature type="binding site" evidence="7">
    <location>
        <position position="99"/>
    </location>
    <ligand>
        <name>ATP</name>
        <dbReference type="ChEBI" id="CHEBI:30616"/>
    </ligand>
</feature>
<comment type="caution">
    <text evidence="11">The sequence shown here is derived from an EMBL/GenBank/DDBJ whole genome shotgun (WGS) entry which is preliminary data.</text>
</comment>
<dbReference type="GO" id="GO:0044773">
    <property type="term" value="P:mitotic DNA damage checkpoint signaling"/>
    <property type="evidence" value="ECO:0007669"/>
    <property type="project" value="TreeGrafter"/>
</dbReference>
<feature type="region of interest" description="Disordered" evidence="9">
    <location>
        <begin position="17"/>
        <end position="46"/>
    </location>
</feature>
<dbReference type="Gene3D" id="1.10.510.10">
    <property type="entry name" value="Transferase(Phosphotransferase) domain 1"/>
    <property type="match status" value="1"/>
</dbReference>
<accession>A0AAV1JG99</accession>
<dbReference type="PANTHER" id="PTHR44167:SF23">
    <property type="entry name" value="CDC7 KINASE, ISOFORM A-RELATED"/>
    <property type="match status" value="1"/>
</dbReference>
<dbReference type="PROSITE" id="PS50011">
    <property type="entry name" value="PROTEIN_KINASE_DOM"/>
    <property type="match status" value="1"/>
</dbReference>
<evidence type="ECO:0000256" key="2">
    <source>
        <dbReference type="ARBA" id="ARBA00022527"/>
    </source>
</evidence>
<dbReference type="InterPro" id="IPR011009">
    <property type="entry name" value="Kinase-like_dom_sf"/>
</dbReference>
<evidence type="ECO:0000256" key="6">
    <source>
        <dbReference type="ARBA" id="ARBA00022840"/>
    </source>
</evidence>
<dbReference type="EMBL" id="CAVLEF010000010">
    <property type="protein sequence ID" value="CAK1547976.1"/>
    <property type="molecule type" value="Genomic_DNA"/>
</dbReference>
<organism evidence="11 12">
    <name type="scientific">Leptosia nina</name>
    <dbReference type="NCBI Taxonomy" id="320188"/>
    <lineage>
        <taxon>Eukaryota</taxon>
        <taxon>Metazoa</taxon>
        <taxon>Ecdysozoa</taxon>
        <taxon>Arthropoda</taxon>
        <taxon>Hexapoda</taxon>
        <taxon>Insecta</taxon>
        <taxon>Pterygota</taxon>
        <taxon>Neoptera</taxon>
        <taxon>Endopterygota</taxon>
        <taxon>Lepidoptera</taxon>
        <taxon>Glossata</taxon>
        <taxon>Ditrysia</taxon>
        <taxon>Papilionoidea</taxon>
        <taxon>Pieridae</taxon>
        <taxon>Pierinae</taxon>
        <taxon>Leptosia</taxon>
    </lineage>
</organism>
<keyword evidence="4 7" id="KW-0547">Nucleotide-binding</keyword>
<evidence type="ECO:0000256" key="9">
    <source>
        <dbReference type="SAM" id="MobiDB-lite"/>
    </source>
</evidence>
<evidence type="ECO:0000256" key="7">
    <source>
        <dbReference type="PROSITE-ProRule" id="PRU10141"/>
    </source>
</evidence>
<dbReference type="SMART" id="SM00220">
    <property type="entry name" value="S_TKc"/>
    <property type="match status" value="1"/>
</dbReference>
<feature type="domain" description="Protein kinase" evidence="10">
    <location>
        <begin position="63"/>
        <end position="478"/>
    </location>
</feature>
<evidence type="ECO:0000313" key="11">
    <source>
        <dbReference type="EMBL" id="CAK1547976.1"/>
    </source>
</evidence>